<evidence type="ECO:0000256" key="1">
    <source>
        <dbReference type="SAM" id="Phobius"/>
    </source>
</evidence>
<organism evidence="3">
    <name type="scientific">Candida tenuis (strain ATCC 10573 / BCRC 21748 / CBS 615 / JCM 9827 / NBRC 10315 / NRRL Y-1498 / VKM Y-70)</name>
    <name type="common">Yeast</name>
    <name type="synonym">Yamadazyma tenuis</name>
    <dbReference type="NCBI Taxonomy" id="590646"/>
    <lineage>
        <taxon>Eukaryota</taxon>
        <taxon>Fungi</taxon>
        <taxon>Dikarya</taxon>
        <taxon>Ascomycota</taxon>
        <taxon>Saccharomycotina</taxon>
        <taxon>Pichiomycetes</taxon>
        <taxon>Debaryomycetaceae</taxon>
        <taxon>Yamadazyma</taxon>
    </lineage>
</organism>
<evidence type="ECO:0000313" key="2">
    <source>
        <dbReference type="EMBL" id="EGV62770.1"/>
    </source>
</evidence>
<proteinExistence type="predicted"/>
<keyword evidence="3" id="KW-1185">Reference proteome</keyword>
<evidence type="ECO:0008006" key="4">
    <source>
        <dbReference type="Google" id="ProtNLM"/>
    </source>
</evidence>
<name>G3BAS2_CANTC</name>
<evidence type="ECO:0000313" key="3">
    <source>
        <dbReference type="Proteomes" id="UP000000707"/>
    </source>
</evidence>
<feature type="non-terminal residue" evidence="2">
    <location>
        <position position="278"/>
    </location>
</feature>
<feature type="transmembrane region" description="Helical" evidence="1">
    <location>
        <begin position="188"/>
        <end position="213"/>
    </location>
</feature>
<dbReference type="eggNOG" id="ENOG502S0BA">
    <property type="taxonomic scope" value="Eukaryota"/>
</dbReference>
<dbReference type="Proteomes" id="UP000000707">
    <property type="component" value="Unassembled WGS sequence"/>
</dbReference>
<dbReference type="AlphaFoldDB" id="G3BAS2"/>
<dbReference type="OrthoDB" id="4010679at2759"/>
<dbReference type="EMBL" id="GL996527">
    <property type="protein sequence ID" value="EGV62770.1"/>
    <property type="molecule type" value="Genomic_DNA"/>
</dbReference>
<dbReference type="KEGG" id="cten:18247912"/>
<reference evidence="2 3" key="1">
    <citation type="journal article" date="2011" name="Proc. Natl. Acad. Sci. U.S.A.">
        <title>Comparative genomics of xylose-fermenting fungi for enhanced biofuel production.</title>
        <authorList>
            <person name="Wohlbach D.J."/>
            <person name="Kuo A."/>
            <person name="Sato T.K."/>
            <person name="Potts K.M."/>
            <person name="Salamov A.A."/>
            <person name="LaButti K.M."/>
            <person name="Sun H."/>
            <person name="Clum A."/>
            <person name="Pangilinan J.L."/>
            <person name="Lindquist E.A."/>
            <person name="Lucas S."/>
            <person name="Lapidus A."/>
            <person name="Jin M."/>
            <person name="Gunawan C."/>
            <person name="Balan V."/>
            <person name="Dale B.E."/>
            <person name="Jeffries T.W."/>
            <person name="Zinkel R."/>
            <person name="Barry K.W."/>
            <person name="Grigoriev I.V."/>
            <person name="Gasch A.P."/>
        </authorList>
    </citation>
    <scope>NUCLEOTIDE SEQUENCE [LARGE SCALE GENOMIC DNA]</scope>
    <source>
        <strain evidence="3">ATCC 10573 / BCRC 21748 / CBS 615 / JCM 9827 / NBRC 10315 / NRRL Y-1498 / VKM Y-70</strain>
    </source>
</reference>
<keyword evidence="1" id="KW-0812">Transmembrane</keyword>
<accession>G3BAS2</accession>
<keyword evidence="1" id="KW-1133">Transmembrane helix</keyword>
<dbReference type="HOGENOM" id="CLU_1003063_0_0_1"/>
<protein>
    <recommendedName>
        <fullName evidence="4">Seipin</fullName>
    </recommendedName>
</protein>
<dbReference type="GeneID" id="18247912"/>
<keyword evidence="1" id="KW-0472">Membrane</keyword>
<sequence>MAYLTFHRILIPIGSYSIPLQFFNTGNFFASSIANVTLDHWIPELNKHPGLAYSVSLKLELFCNRNRADDLFRFPSTFRIDGTDVIKTSNFIMNCDSRSIYRHNNIVVPYNLRFWVSPVLSNLNKNVNVEFEYLKMTGMELVKHLKEHVVHVSIEGHVIVNDDNTFLELTVQRDGFRYYLQKYPIQSFVYGVLIFWSFSVFFSLVIAFGLFASDDSTSKRKKRFESKTQFNHETLSKEDAAFVLNERQWLQNYQLSAVKSEESKDVAEGESVSIKEEP</sequence>
<gene>
    <name evidence="2" type="ORF">CANTEDRAFT_115544</name>
</gene>